<evidence type="ECO:0000256" key="1">
    <source>
        <dbReference type="SAM" id="MobiDB-lite"/>
    </source>
</evidence>
<feature type="region of interest" description="Disordered" evidence="1">
    <location>
        <begin position="524"/>
        <end position="544"/>
    </location>
</feature>
<gene>
    <name evidence="2" type="ORF">SAMN05216334_13515</name>
</gene>
<dbReference type="Proteomes" id="UP000236753">
    <property type="component" value="Unassembled WGS sequence"/>
</dbReference>
<dbReference type="AlphaFoldDB" id="A0A1H5Y159"/>
<reference evidence="2 3" key="1">
    <citation type="submission" date="2016-10" db="EMBL/GenBank/DDBJ databases">
        <authorList>
            <person name="de Groot N.N."/>
        </authorList>
    </citation>
    <scope>NUCLEOTIDE SEQUENCE [LARGE SCALE GENOMIC DNA]</scope>
    <source>
        <strain evidence="2 3">Nm13</strain>
    </source>
</reference>
<sequence length="544" mass="59308">MAYKCFQSTVLKESFVFLLIVATFSLLIGCEKNKEPAYPKPDIKPITDKSVVFNDLEKLATPFSFSKTMDQIVATAGGAPTISVSMLQSIIDSFAQTTFVHPVSGKTIAVNARPSESSIIPNDLLNPNSPDGMIPVGLFNRFDLAPADGSNCGEYRIVYTKKSSGPTDRLTMIFEARIPNPDPGKGLAGCAAITDFWAQRSSDTDATQTVAELEKFYYQGIPGVAPVIKAENYGMPLGQLRVNLFKTPDPQEILWSLREFLINFDQNGQAIFKPEPVDDSPMAFLFRAVAELPGGFDETDQHDFRNSFLGQPLCNLVNPDRINNNASAADIINGISAGFDTRFNDFESISQGDEDNPADRTDSLLLDQVQSRLAALTDLTGISSAQLMNRAGTMTCGGCHQFSAGKDLGGGATWPNSLRFVHIDENGKLSPLLIDVFIPKRVQIAQQFKENRDSFQQEAAECPGVIPAARSVASSPVKKAREHEVYKNVDAARDQIQKIVQAPGTQTEKSEKLQAILPTLEEATGQARKLESGMRGAYTPARTH</sequence>
<organism evidence="2 3">
    <name type="scientific">Nitrosomonas ureae</name>
    <dbReference type="NCBI Taxonomy" id="44577"/>
    <lineage>
        <taxon>Bacteria</taxon>
        <taxon>Pseudomonadati</taxon>
        <taxon>Pseudomonadota</taxon>
        <taxon>Betaproteobacteria</taxon>
        <taxon>Nitrosomonadales</taxon>
        <taxon>Nitrosomonadaceae</taxon>
        <taxon>Nitrosomonas</taxon>
    </lineage>
</organism>
<dbReference type="EMBL" id="FNUX01000035">
    <property type="protein sequence ID" value="SEG17668.1"/>
    <property type="molecule type" value="Genomic_DNA"/>
</dbReference>
<dbReference type="RefSeq" id="WP_103967561.1">
    <property type="nucleotide sequence ID" value="NZ_FNUX01000035.1"/>
</dbReference>
<evidence type="ECO:0000313" key="3">
    <source>
        <dbReference type="Proteomes" id="UP000236753"/>
    </source>
</evidence>
<evidence type="ECO:0008006" key="4">
    <source>
        <dbReference type="Google" id="ProtNLM"/>
    </source>
</evidence>
<proteinExistence type="predicted"/>
<accession>A0A1H5Y159</accession>
<name>A0A1H5Y159_9PROT</name>
<dbReference type="PROSITE" id="PS51257">
    <property type="entry name" value="PROKAR_LIPOPROTEIN"/>
    <property type="match status" value="1"/>
</dbReference>
<evidence type="ECO:0000313" key="2">
    <source>
        <dbReference type="EMBL" id="SEG17668.1"/>
    </source>
</evidence>
<dbReference type="OrthoDB" id="8115254at2"/>
<protein>
    <recommendedName>
        <fullName evidence="4">Cytochrome c domain-containing protein</fullName>
    </recommendedName>
</protein>